<feature type="transmembrane region" description="Helical" evidence="6">
    <location>
        <begin position="163"/>
        <end position="183"/>
    </location>
</feature>
<feature type="transmembrane region" description="Helical" evidence="6">
    <location>
        <begin position="291"/>
        <end position="311"/>
    </location>
</feature>
<dbReference type="Pfam" id="PF07690">
    <property type="entry name" value="MFS_1"/>
    <property type="match status" value="1"/>
</dbReference>
<dbReference type="GO" id="GO:0022857">
    <property type="term" value="F:transmembrane transporter activity"/>
    <property type="evidence" value="ECO:0007669"/>
    <property type="project" value="InterPro"/>
</dbReference>
<dbReference type="AlphaFoldDB" id="A0A5C3EKR9"/>
<dbReference type="PANTHER" id="PTHR23502:SF134">
    <property type="entry name" value="MAJOR FACILITATOR SUPERFAMILY (MFS) PROFILE DOMAIN-CONTAINING PROTEIN-RELATED"/>
    <property type="match status" value="1"/>
</dbReference>
<feature type="transmembrane region" description="Helical" evidence="6">
    <location>
        <begin position="323"/>
        <end position="342"/>
    </location>
</feature>
<feature type="compositionally biased region" description="Polar residues" evidence="5">
    <location>
        <begin position="81"/>
        <end position="94"/>
    </location>
</feature>
<dbReference type="CDD" id="cd17323">
    <property type="entry name" value="MFS_Tpo1_MDR_like"/>
    <property type="match status" value="1"/>
</dbReference>
<evidence type="ECO:0000256" key="5">
    <source>
        <dbReference type="SAM" id="MobiDB-lite"/>
    </source>
</evidence>
<feature type="compositionally biased region" description="Basic and acidic residues" evidence="5">
    <location>
        <begin position="68"/>
        <end position="80"/>
    </location>
</feature>
<dbReference type="EMBL" id="OOIN01000030">
    <property type="protein sequence ID" value="SPO29829.1"/>
    <property type="molecule type" value="Genomic_DNA"/>
</dbReference>
<feature type="transmembrane region" description="Helical" evidence="6">
    <location>
        <begin position="203"/>
        <end position="220"/>
    </location>
</feature>
<evidence type="ECO:0000313" key="9">
    <source>
        <dbReference type="Proteomes" id="UP000324022"/>
    </source>
</evidence>
<feature type="transmembrane region" description="Helical" evidence="6">
    <location>
        <begin position="232"/>
        <end position="250"/>
    </location>
</feature>
<feature type="transmembrane region" description="Helical" evidence="6">
    <location>
        <begin position="472"/>
        <end position="491"/>
    </location>
</feature>
<feature type="transmembrane region" description="Helical" evidence="6">
    <location>
        <begin position="503"/>
        <end position="524"/>
    </location>
</feature>
<dbReference type="PANTHER" id="PTHR23502">
    <property type="entry name" value="MAJOR FACILITATOR SUPERFAMILY"/>
    <property type="match status" value="1"/>
</dbReference>
<dbReference type="InterPro" id="IPR011701">
    <property type="entry name" value="MFS"/>
</dbReference>
<proteinExistence type="predicted"/>
<comment type="subcellular location">
    <subcellularLocation>
        <location evidence="1">Membrane</location>
        <topology evidence="1">Multi-pass membrane protein</topology>
    </subcellularLocation>
</comment>
<evidence type="ECO:0000256" key="1">
    <source>
        <dbReference type="ARBA" id="ARBA00004141"/>
    </source>
</evidence>
<dbReference type="GO" id="GO:0005886">
    <property type="term" value="C:plasma membrane"/>
    <property type="evidence" value="ECO:0007669"/>
    <property type="project" value="TreeGrafter"/>
</dbReference>
<organism evidence="8 9">
    <name type="scientific">Ustilago trichophora</name>
    <dbReference type="NCBI Taxonomy" id="86804"/>
    <lineage>
        <taxon>Eukaryota</taxon>
        <taxon>Fungi</taxon>
        <taxon>Dikarya</taxon>
        <taxon>Basidiomycota</taxon>
        <taxon>Ustilaginomycotina</taxon>
        <taxon>Ustilaginomycetes</taxon>
        <taxon>Ustilaginales</taxon>
        <taxon>Ustilaginaceae</taxon>
        <taxon>Ustilago</taxon>
    </lineage>
</organism>
<feature type="transmembrane region" description="Helical" evidence="6">
    <location>
        <begin position="435"/>
        <end position="451"/>
    </location>
</feature>
<keyword evidence="3 6" id="KW-1133">Transmembrane helix</keyword>
<dbReference type="InterPro" id="IPR020846">
    <property type="entry name" value="MFS_dom"/>
</dbReference>
<evidence type="ECO:0000256" key="4">
    <source>
        <dbReference type="ARBA" id="ARBA00023136"/>
    </source>
</evidence>
<feature type="transmembrane region" description="Helical" evidence="6">
    <location>
        <begin position="565"/>
        <end position="587"/>
    </location>
</feature>
<evidence type="ECO:0000256" key="2">
    <source>
        <dbReference type="ARBA" id="ARBA00022692"/>
    </source>
</evidence>
<feature type="region of interest" description="Disordered" evidence="5">
    <location>
        <begin position="1"/>
        <end position="126"/>
    </location>
</feature>
<feature type="compositionally biased region" description="Low complexity" evidence="5">
    <location>
        <begin position="12"/>
        <end position="26"/>
    </location>
</feature>
<feature type="domain" description="Major facilitator superfamily (MFS) profile" evidence="7">
    <location>
        <begin position="161"/>
        <end position="592"/>
    </location>
</feature>
<evidence type="ECO:0000259" key="7">
    <source>
        <dbReference type="PROSITE" id="PS50850"/>
    </source>
</evidence>
<evidence type="ECO:0000256" key="6">
    <source>
        <dbReference type="SAM" id="Phobius"/>
    </source>
</evidence>
<feature type="transmembrane region" description="Helical" evidence="6">
    <location>
        <begin position="398"/>
        <end position="423"/>
    </location>
</feature>
<feature type="compositionally biased region" description="Basic and acidic residues" evidence="5">
    <location>
        <begin position="117"/>
        <end position="126"/>
    </location>
</feature>
<feature type="compositionally biased region" description="Low complexity" evidence="5">
    <location>
        <begin position="46"/>
        <end position="67"/>
    </location>
</feature>
<sequence length="614" mass="67433">MASYSTASSRTQPQPSAQQQQQQQPPIDLATEGTATPYTVMTGEASSSRTRSDSLSSHHTSPISRSTIVDDNKNQPHHDSATPTTTFNSPSKIVSNPVPAELHPASSEHITATHSPSAEKDLEKAPQAHPALLQSEAQDDVIWVEFPPGDPENPFNFSKTRKWCITILGVLFTAEVAATASAYVPGIPSMERDLNIKNHELSLLGIAIYPLGFALPPLVLAPLSEVFGRNPMYLVCHLCYTVLFVGLGFADNVATVIILRFLSGMFGSTGSTMVGGSISDIWNSKERGQPMALFATGAIFGTGIGPVWAGWVENNRRLGWRWIQYIQAIYTGFILILLLVFLRETRGSIILTRRAAKLRKTTGDSRYKARAELETASISVLIKNSLTRPLIFLVKEPIVTFFSLWIAFTWGFMYMLLSSVGLITKQHSFTPGENGLVFLAIAGAGILGNLMNPMQEYLYRKNFPHRGPEARLYFACIGAIAFPVGCLIYAWTSFPHTSMAGPVVGIVVLMTAVYHLYLAVFNYLADSYLTYASSALAAQSFARNLFGFIFPLLVENLYHGLGYQWASTLSGLVGALLGVVPFVLFFYGKKIRAKSKISQALQRQLEEQEVKEKL</sequence>
<dbReference type="Proteomes" id="UP000324022">
    <property type="component" value="Unassembled WGS sequence"/>
</dbReference>
<keyword evidence="2 6" id="KW-0812">Transmembrane</keyword>
<dbReference type="FunFam" id="1.20.1250.20:FF:000082">
    <property type="entry name" value="MFS multidrug transporter, putative"/>
    <property type="match status" value="1"/>
</dbReference>
<reference evidence="8 9" key="1">
    <citation type="submission" date="2018-03" db="EMBL/GenBank/DDBJ databases">
        <authorList>
            <person name="Guldener U."/>
        </authorList>
    </citation>
    <scope>NUCLEOTIDE SEQUENCE [LARGE SCALE GENOMIC DNA]</scope>
    <source>
        <strain evidence="8 9">NBRC100155</strain>
    </source>
</reference>
<keyword evidence="4 6" id="KW-0472">Membrane</keyword>
<dbReference type="Gene3D" id="1.20.1250.20">
    <property type="entry name" value="MFS general substrate transporter like domains"/>
    <property type="match status" value="1"/>
</dbReference>
<evidence type="ECO:0000256" key="3">
    <source>
        <dbReference type="ARBA" id="ARBA00022989"/>
    </source>
</evidence>
<gene>
    <name evidence="8" type="ORF">UTRI_06101_B</name>
</gene>
<name>A0A5C3EKR9_9BASI</name>
<accession>A0A5C3EKR9</accession>
<protein>
    <submittedName>
        <fullName evidence="8">Related to multidrug resistant protein</fullName>
    </submittedName>
</protein>
<evidence type="ECO:0000313" key="8">
    <source>
        <dbReference type="EMBL" id="SPO29829.1"/>
    </source>
</evidence>
<dbReference type="PROSITE" id="PS50850">
    <property type="entry name" value="MFS"/>
    <property type="match status" value="1"/>
</dbReference>
<dbReference type="OrthoDB" id="5376138at2759"/>
<feature type="transmembrane region" description="Helical" evidence="6">
    <location>
        <begin position="256"/>
        <end position="279"/>
    </location>
</feature>
<feature type="compositionally biased region" description="Polar residues" evidence="5">
    <location>
        <begin position="1"/>
        <end position="11"/>
    </location>
</feature>
<keyword evidence="9" id="KW-1185">Reference proteome</keyword>
<dbReference type="InterPro" id="IPR036259">
    <property type="entry name" value="MFS_trans_sf"/>
</dbReference>
<feature type="transmembrane region" description="Helical" evidence="6">
    <location>
        <begin position="531"/>
        <end position="553"/>
    </location>
</feature>
<dbReference type="SUPFAM" id="SSF103473">
    <property type="entry name" value="MFS general substrate transporter"/>
    <property type="match status" value="1"/>
</dbReference>